<evidence type="ECO:0000259" key="11">
    <source>
        <dbReference type="SMART" id="SM00891"/>
    </source>
</evidence>
<dbReference type="GO" id="GO:0003697">
    <property type="term" value="F:single-stranded DNA binding"/>
    <property type="evidence" value="ECO:0007669"/>
    <property type="project" value="InterPro"/>
</dbReference>
<dbReference type="SUPFAM" id="SSF47781">
    <property type="entry name" value="RuvA domain 2-like"/>
    <property type="match status" value="1"/>
</dbReference>
<reference evidence="12 13" key="1">
    <citation type="journal article" date="2016" name="Front. Microbiol.">
        <title>Genome and transcriptome sequences reveal the specific parasitism of the nematophagous Purpureocillium lilacinum 36-1.</title>
        <authorList>
            <person name="Xie J."/>
            <person name="Li S."/>
            <person name="Mo C."/>
            <person name="Xiao X."/>
            <person name="Peng D."/>
            <person name="Wang G."/>
            <person name="Xiao Y."/>
        </authorList>
    </citation>
    <scope>NUCLEOTIDE SEQUENCE [LARGE SCALE GENOMIC DNA]</scope>
    <source>
        <strain evidence="12 13">36-1</strain>
    </source>
</reference>
<dbReference type="SUPFAM" id="SSF52980">
    <property type="entry name" value="Restriction endonuclease-like"/>
    <property type="match status" value="1"/>
</dbReference>
<evidence type="ECO:0000256" key="4">
    <source>
        <dbReference type="ARBA" id="ARBA00022759"/>
    </source>
</evidence>
<accession>A0A2U3E973</accession>
<dbReference type="GO" id="GO:0003684">
    <property type="term" value="F:damaged DNA binding"/>
    <property type="evidence" value="ECO:0007669"/>
    <property type="project" value="TreeGrafter"/>
</dbReference>
<dbReference type="Gene3D" id="3.40.50.10130">
    <property type="match status" value="1"/>
</dbReference>
<evidence type="ECO:0000313" key="12">
    <source>
        <dbReference type="EMBL" id="PWI71048.1"/>
    </source>
</evidence>
<evidence type="ECO:0000256" key="7">
    <source>
        <dbReference type="ARBA" id="ARBA00023125"/>
    </source>
</evidence>
<comment type="similarity">
    <text evidence="2">Belongs to the XPF family.</text>
</comment>
<keyword evidence="5" id="KW-0227">DNA damage</keyword>
<evidence type="ECO:0000256" key="8">
    <source>
        <dbReference type="ARBA" id="ARBA00023204"/>
    </source>
</evidence>
<comment type="caution">
    <text evidence="12">The sequence shown here is derived from an EMBL/GenBank/DDBJ whole genome shotgun (WGS) entry which is preliminary data.</text>
</comment>
<dbReference type="InterPro" id="IPR010994">
    <property type="entry name" value="RuvA_2-like"/>
</dbReference>
<evidence type="ECO:0000256" key="1">
    <source>
        <dbReference type="ARBA" id="ARBA00004123"/>
    </source>
</evidence>
<organism evidence="12 13">
    <name type="scientific">Purpureocillium lilacinum</name>
    <name type="common">Paecilomyces lilacinus</name>
    <dbReference type="NCBI Taxonomy" id="33203"/>
    <lineage>
        <taxon>Eukaryota</taxon>
        <taxon>Fungi</taxon>
        <taxon>Dikarya</taxon>
        <taxon>Ascomycota</taxon>
        <taxon>Pezizomycotina</taxon>
        <taxon>Sordariomycetes</taxon>
        <taxon>Hypocreomycetidae</taxon>
        <taxon>Hypocreales</taxon>
        <taxon>Ophiocordycipitaceae</taxon>
        <taxon>Purpureocillium</taxon>
    </lineage>
</organism>
<dbReference type="CDD" id="cd20078">
    <property type="entry name" value="XPF_nuclease_XPF_euk"/>
    <property type="match status" value="1"/>
</dbReference>
<dbReference type="PANTHER" id="PTHR10150:SF0">
    <property type="entry name" value="DNA REPAIR ENDONUCLEASE XPF"/>
    <property type="match status" value="1"/>
</dbReference>
<evidence type="ECO:0000256" key="3">
    <source>
        <dbReference type="ARBA" id="ARBA00022722"/>
    </source>
</evidence>
<keyword evidence="9" id="KW-0539">Nucleus</keyword>
<dbReference type="PANTHER" id="PTHR10150">
    <property type="entry name" value="DNA REPAIR ENDONUCLEASE XPF"/>
    <property type="match status" value="1"/>
</dbReference>
<dbReference type="GO" id="GO:0000724">
    <property type="term" value="P:double-strand break repair via homologous recombination"/>
    <property type="evidence" value="ECO:0007669"/>
    <property type="project" value="TreeGrafter"/>
</dbReference>
<dbReference type="GO" id="GO:0000736">
    <property type="term" value="P:double-strand break repair via single-strand annealing, removal of nonhomologous ends"/>
    <property type="evidence" value="ECO:0007669"/>
    <property type="project" value="TreeGrafter"/>
</dbReference>
<dbReference type="InterPro" id="IPR047520">
    <property type="entry name" value="XPF_nuclease"/>
</dbReference>
<keyword evidence="6" id="KW-0378">Hydrolase</keyword>
<dbReference type="InterPro" id="IPR006167">
    <property type="entry name" value="XPF"/>
</dbReference>
<feature type="domain" description="ERCC4" evidence="11">
    <location>
        <begin position="708"/>
        <end position="788"/>
    </location>
</feature>
<feature type="region of interest" description="Disordered" evidence="10">
    <location>
        <begin position="490"/>
        <end position="523"/>
    </location>
</feature>
<keyword evidence="4" id="KW-0255">Endonuclease</keyword>
<dbReference type="GO" id="GO:0000110">
    <property type="term" value="C:nucleotide-excision repair factor 1 complex"/>
    <property type="evidence" value="ECO:0007669"/>
    <property type="project" value="TreeGrafter"/>
</dbReference>
<keyword evidence="8" id="KW-0234">DNA repair</keyword>
<protein>
    <submittedName>
        <fullName evidence="12">MUS38-like protein</fullName>
    </submittedName>
</protein>
<evidence type="ECO:0000256" key="2">
    <source>
        <dbReference type="ARBA" id="ARBA00010015"/>
    </source>
</evidence>
<dbReference type="FunFam" id="3.40.50.10130:FF:000002">
    <property type="entry name" value="DNA repair endonuclease XPF"/>
    <property type="match status" value="1"/>
</dbReference>
<keyword evidence="3" id="KW-0540">Nuclease</keyword>
<comment type="subcellular location">
    <subcellularLocation>
        <location evidence="1">Nucleus</location>
    </subcellularLocation>
</comment>
<dbReference type="GO" id="GO:0000712">
    <property type="term" value="P:resolution of meiotic recombination intermediates"/>
    <property type="evidence" value="ECO:0007669"/>
    <property type="project" value="TreeGrafter"/>
</dbReference>
<dbReference type="GO" id="GO:0000014">
    <property type="term" value="F:single-stranded DNA endodeoxyribonuclease activity"/>
    <property type="evidence" value="ECO:0007669"/>
    <property type="project" value="TreeGrafter"/>
</dbReference>
<evidence type="ECO:0000256" key="10">
    <source>
        <dbReference type="SAM" id="MobiDB-lite"/>
    </source>
</evidence>
<evidence type="ECO:0000256" key="6">
    <source>
        <dbReference type="ARBA" id="ARBA00022801"/>
    </source>
</evidence>
<evidence type="ECO:0000256" key="5">
    <source>
        <dbReference type="ARBA" id="ARBA00022763"/>
    </source>
</evidence>
<dbReference type="NCBIfam" id="TIGR00596">
    <property type="entry name" value="rad1"/>
    <property type="match status" value="1"/>
</dbReference>
<proteinExistence type="inferred from homology"/>
<dbReference type="Proteomes" id="UP000245956">
    <property type="component" value="Unassembled WGS sequence"/>
</dbReference>
<keyword evidence="7" id="KW-0238">DNA-binding</keyword>
<name>A0A2U3E973_PURLI</name>
<dbReference type="AlphaFoldDB" id="A0A2U3E973"/>
<gene>
    <name evidence="12" type="ORF">PCL_12416</name>
</gene>
<dbReference type="EMBL" id="LCWV01000008">
    <property type="protein sequence ID" value="PWI71048.1"/>
    <property type="molecule type" value="Genomic_DNA"/>
</dbReference>
<dbReference type="Gene3D" id="1.10.150.20">
    <property type="entry name" value="5' to 3' exonuclease, C-terminal subdomain"/>
    <property type="match status" value="1"/>
</dbReference>
<dbReference type="SMART" id="SM00891">
    <property type="entry name" value="ERCC4"/>
    <property type="match status" value="1"/>
</dbReference>
<evidence type="ECO:0000256" key="9">
    <source>
        <dbReference type="ARBA" id="ARBA00023242"/>
    </source>
</evidence>
<dbReference type="Pfam" id="PF02732">
    <property type="entry name" value="ERCC4"/>
    <property type="match status" value="1"/>
</dbReference>
<dbReference type="GO" id="GO:1901255">
    <property type="term" value="P:nucleotide-excision repair involved in interstrand cross-link repair"/>
    <property type="evidence" value="ECO:0007669"/>
    <property type="project" value="TreeGrafter"/>
</dbReference>
<evidence type="ECO:0000313" key="13">
    <source>
        <dbReference type="Proteomes" id="UP000245956"/>
    </source>
</evidence>
<sequence>MSASNAPQPVKLSLPLEYQQSLFQELRAEDELVVLARGLGLMRLVTNLLHSYDAAGNNLIVVVGADERENGWIGEALAEHAAISASPRARGLTVVNTDFQSVGAREKMYAGGGIFSITSRILVVDLLTGLLNPETITGLIVLHADRVIATSLEAFILRVYRQKNKVGFLKAFADNPDPFTIGFSPLTTMMRNLFLKKASLWPRFHVTVAQSLEGKKKAEVIELEVPMTDSMKDIQNAIMECVEVSIHELKKGNSGLEMDDWNLDSALLKNFDTMVRRQLDPNWHRVSWKTRQIVNDLTVLRGLLNNILTYDAVSFLQHLDTIHAAHSPPPGSTRQTQSPWLFLDAAQTIFDTARRRVYSANPKAVSQGQNIDSLRPVLEELPKWGMLAEVLEEIDRDLYFEPPARDDSNGTILIMCSNTDTCRQLRDYLQTMHVKPKVEKSEEDDADGEDAHKASAAFMMRRRLRNYLLWKKQFAQVSATLFAENQKALNSASDSRPGRGGMRGGKPPANKRRRVRGGGNMGISAGRADNGVIAQYFEKPGEVADLMAEVQITEEEAQQKEDIIADPLDDMDDYFQLYDMQDLVVVHAYDGDQDEHVLEEVKPRYIVMYEPDASFIRRVEVYRSSHNDRNVRVYFMYYGGSVEEQRYLASVRREKDAFTKLIKERASMSLVMTVDPHGIEDPQEAFLRTVNTRIAGGGRLAATAQPPRVVVDVREFRSSLPSLLHGRSIIIVPCMLTVGDYILSPHICVERKSISDLISSFKDGRLYNQAETMFMHYRNPMLLIEFDQNKSFTLEPFADLSGSLSSVAPSNVSSDLQSKLVLLTLAFPKLRIIWSSSPYQTAEIFESLKAQEDEPDPIAAVQAGLDKDMKVEDQAFNQEPQEMLAVVPGVTPKNIKNIVLETENIREVANMTQGELEPLVGKAAGKSIHGFFNRNVMEEEE</sequence>
<dbReference type="InterPro" id="IPR006166">
    <property type="entry name" value="ERCC4_domain"/>
</dbReference>
<dbReference type="InterPro" id="IPR011335">
    <property type="entry name" value="Restrct_endonuc-II-like"/>
</dbReference>